<reference evidence="3 4" key="1">
    <citation type="journal article" date="2019" name="Int. J. Syst. Evol. Microbiol.">
        <title>The Global Catalogue of Microorganisms (GCM) 10K type strain sequencing project: providing services to taxonomists for standard genome sequencing and annotation.</title>
        <authorList>
            <consortium name="The Broad Institute Genomics Platform"/>
            <consortium name="The Broad Institute Genome Sequencing Center for Infectious Disease"/>
            <person name="Wu L."/>
            <person name="Ma J."/>
        </authorList>
    </citation>
    <scope>NUCLEOTIDE SEQUENCE [LARGE SCALE GENOMIC DNA]</scope>
    <source>
        <strain evidence="3 4">JCM 15478</strain>
    </source>
</reference>
<comment type="similarity">
    <text evidence="1">Belongs to the WXG100 family.</text>
</comment>
<dbReference type="Proteomes" id="UP001500016">
    <property type="component" value="Unassembled WGS sequence"/>
</dbReference>
<dbReference type="SUPFAM" id="SSF140453">
    <property type="entry name" value="EsxAB dimer-like"/>
    <property type="match status" value="1"/>
</dbReference>
<keyword evidence="4" id="KW-1185">Reference proteome</keyword>
<dbReference type="RefSeq" id="WP_344535502.1">
    <property type="nucleotide sequence ID" value="NZ_BAAAPE010000029.1"/>
</dbReference>
<keyword evidence="2" id="KW-0175">Coiled coil</keyword>
<evidence type="ECO:0000256" key="1">
    <source>
        <dbReference type="RuleBase" id="RU362001"/>
    </source>
</evidence>
<protein>
    <recommendedName>
        <fullName evidence="1">ESAT-6-like protein</fullName>
    </recommendedName>
</protein>
<proteinExistence type="inferred from homology"/>
<dbReference type="Pfam" id="PF06013">
    <property type="entry name" value="WXG100"/>
    <property type="match status" value="1"/>
</dbReference>
<organism evidence="3 4">
    <name type="scientific">Streptomyces albiaxialis</name>
    <dbReference type="NCBI Taxonomy" id="329523"/>
    <lineage>
        <taxon>Bacteria</taxon>
        <taxon>Bacillati</taxon>
        <taxon>Actinomycetota</taxon>
        <taxon>Actinomycetes</taxon>
        <taxon>Kitasatosporales</taxon>
        <taxon>Streptomycetaceae</taxon>
        <taxon>Streptomyces</taxon>
    </lineage>
</organism>
<dbReference type="InterPro" id="IPR010310">
    <property type="entry name" value="T7SS_ESAT-6-like"/>
</dbReference>
<dbReference type="NCBIfam" id="TIGR03930">
    <property type="entry name" value="WXG100_ESAT6"/>
    <property type="match status" value="1"/>
</dbReference>
<comment type="caution">
    <text evidence="3">The sequence shown here is derived from an EMBL/GenBank/DDBJ whole genome shotgun (WGS) entry which is preliminary data.</text>
</comment>
<gene>
    <name evidence="3" type="ORF">GCM10009801_78730</name>
</gene>
<evidence type="ECO:0000313" key="4">
    <source>
        <dbReference type="Proteomes" id="UP001500016"/>
    </source>
</evidence>
<dbReference type="Gene3D" id="1.10.287.1060">
    <property type="entry name" value="ESAT-6-like"/>
    <property type="match status" value="1"/>
</dbReference>
<name>A0ABN2X4J9_9ACTN</name>
<accession>A0ABN2X4J9</accession>
<dbReference type="InterPro" id="IPR036689">
    <property type="entry name" value="ESAT-6-like_sf"/>
</dbReference>
<evidence type="ECO:0000256" key="2">
    <source>
        <dbReference type="SAM" id="Coils"/>
    </source>
</evidence>
<feature type="coiled-coil region" evidence="2">
    <location>
        <begin position="13"/>
        <end position="40"/>
    </location>
</feature>
<sequence>MAGDHGDHLKVTYASLDAAADALDREARELRADLEKVMGVVKKICDGWDGMSNENYLRVQKMWNAKADDLEKRLTSIAGAVRMASGDYRATDKKAAGLFDLDDMFARR</sequence>
<dbReference type="EMBL" id="BAAAPE010000029">
    <property type="protein sequence ID" value="GAA2103657.1"/>
    <property type="molecule type" value="Genomic_DNA"/>
</dbReference>
<evidence type="ECO:0000313" key="3">
    <source>
        <dbReference type="EMBL" id="GAA2103657.1"/>
    </source>
</evidence>